<dbReference type="Proteomes" id="UP000001015">
    <property type="component" value="Chromosome"/>
</dbReference>
<dbReference type="PATRIC" id="fig|273063.9.peg.1823"/>
<dbReference type="AlphaFoldDB" id="Q970J7"/>
<dbReference type="eggNOG" id="arCOG03902">
    <property type="taxonomic scope" value="Archaea"/>
</dbReference>
<evidence type="ECO:0000313" key="1">
    <source>
        <dbReference type="EMBL" id="BAB66676.1"/>
    </source>
</evidence>
<gene>
    <name evidence="1" type="primary">ST1598</name>
    <name evidence="1" type="ordered locus">STK_15980</name>
</gene>
<evidence type="ECO:0000313" key="2">
    <source>
        <dbReference type="Proteomes" id="UP000001015"/>
    </source>
</evidence>
<sequence>MTRVEIVKNLMEHILALGLEIELVVLDAGFYSVDVINYLSRFNYIIAVPVEKVGKHRNFDGEYTVKSSGKKATFWLIVHHGREKKYLAKGTNLDVNRSIVIK</sequence>
<proteinExistence type="predicted"/>
<dbReference type="KEGG" id="sto:STK_15980"/>
<dbReference type="PANTHER" id="PTHR33252:SF2">
    <property type="entry name" value="TRANSPOSASE IS4-LIKE DOMAIN-CONTAINING PROTEIN"/>
    <property type="match status" value="1"/>
</dbReference>
<reference evidence="2" key="1">
    <citation type="journal article" date="2001" name="DNA Res.">
        <title>Complete genome sequence of an aerobic thermoacidophilic Crenarchaeon, Sulfolobus tokodaii strain7.</title>
        <authorList>
            <person name="Kawarabayasi Y."/>
            <person name="Hino Y."/>
            <person name="Horikawa H."/>
            <person name="Jin-no K."/>
            <person name="Takahashi M."/>
            <person name="Sekine M."/>
            <person name="Baba S."/>
            <person name="Ankai A."/>
            <person name="Kosugi H."/>
            <person name="Hosoyama A."/>
            <person name="Fukui S."/>
            <person name="Nagai Y."/>
            <person name="Nishijima K."/>
            <person name="Otsuka R."/>
            <person name="Nakazawa H."/>
            <person name="Takamiya M."/>
            <person name="Kato Y."/>
            <person name="Yoshizawa T."/>
            <person name="Tanaka T."/>
            <person name="Kudoh Y."/>
            <person name="Yamazaki J."/>
            <person name="Kushida N."/>
            <person name="Oguchi A."/>
            <person name="Aoki K."/>
            <person name="Masuda S."/>
            <person name="Yanagii M."/>
            <person name="Nishimura M."/>
            <person name="Yamagishi A."/>
            <person name="Oshima T."/>
            <person name="Kikuchi H."/>
        </authorList>
    </citation>
    <scope>NUCLEOTIDE SEQUENCE [LARGE SCALE GENOMIC DNA]</scope>
    <source>
        <strain evidence="2">DSM 16993 / JCM 10545 / NBRC 100140 / 7</strain>
    </source>
</reference>
<keyword evidence="2" id="KW-1185">Reference proteome</keyword>
<accession>Q970J7</accession>
<protein>
    <submittedName>
        <fullName evidence="1">Transposase</fullName>
    </submittedName>
</protein>
<name>Q970J7_SULTO</name>
<organism evidence="1 2">
    <name type="scientific">Sulfurisphaera tokodaii (strain DSM 16993 / JCM 10545 / NBRC 100140 / 7)</name>
    <name type="common">Sulfolobus tokodaii</name>
    <dbReference type="NCBI Taxonomy" id="273063"/>
    <lineage>
        <taxon>Archaea</taxon>
        <taxon>Thermoproteota</taxon>
        <taxon>Thermoprotei</taxon>
        <taxon>Sulfolobales</taxon>
        <taxon>Sulfolobaceae</taxon>
        <taxon>Sulfurisphaera</taxon>
    </lineage>
</organism>
<dbReference type="EMBL" id="BA000023">
    <property type="protein sequence ID" value="BAB66676.1"/>
    <property type="molecule type" value="Genomic_DNA"/>
</dbReference>
<dbReference type="PANTHER" id="PTHR33252">
    <property type="entry name" value="THIRD ORF IN TRANSPOSON ISC1160"/>
    <property type="match status" value="1"/>
</dbReference>